<proteinExistence type="predicted"/>
<dbReference type="AlphaFoldDB" id="A0A8D9EJP5"/>
<keyword evidence="1" id="KW-1133">Transmembrane helix</keyword>
<reference evidence="2" key="1">
    <citation type="submission" date="2021-05" db="EMBL/GenBank/DDBJ databases">
        <authorList>
            <person name="Alioto T."/>
            <person name="Alioto T."/>
            <person name="Gomez Garrido J."/>
        </authorList>
    </citation>
    <scope>NUCLEOTIDE SEQUENCE</scope>
</reference>
<evidence type="ECO:0000313" key="2">
    <source>
        <dbReference type="EMBL" id="CAG6755069.1"/>
    </source>
</evidence>
<feature type="transmembrane region" description="Helical" evidence="1">
    <location>
        <begin position="54"/>
        <end position="79"/>
    </location>
</feature>
<keyword evidence="1" id="KW-0472">Membrane</keyword>
<dbReference type="EMBL" id="HBUF01540966">
    <property type="protein sequence ID" value="CAG6755069.1"/>
    <property type="molecule type" value="Transcribed_RNA"/>
</dbReference>
<protein>
    <submittedName>
        <fullName evidence="2">Uncharacterized protein</fullName>
    </submittedName>
</protein>
<sequence length="114" mass="13700">MFILELGWKFKRKHNNKRVKKSAYNIHSKIFTCSFTQNNNCNSHCIDCIKLYSFLFFILLFTIFLSTLCILFFIFSLFIQNNHCNSLLFSHQTLHFSLLFLFTIFLSTFFSYSF</sequence>
<organism evidence="2">
    <name type="scientific">Cacopsylla melanoneura</name>
    <dbReference type="NCBI Taxonomy" id="428564"/>
    <lineage>
        <taxon>Eukaryota</taxon>
        <taxon>Metazoa</taxon>
        <taxon>Ecdysozoa</taxon>
        <taxon>Arthropoda</taxon>
        <taxon>Hexapoda</taxon>
        <taxon>Insecta</taxon>
        <taxon>Pterygota</taxon>
        <taxon>Neoptera</taxon>
        <taxon>Paraneoptera</taxon>
        <taxon>Hemiptera</taxon>
        <taxon>Sternorrhyncha</taxon>
        <taxon>Psylloidea</taxon>
        <taxon>Psyllidae</taxon>
        <taxon>Psyllinae</taxon>
        <taxon>Cacopsylla</taxon>
    </lineage>
</organism>
<accession>A0A8D9EJP5</accession>
<feature type="transmembrane region" description="Helical" evidence="1">
    <location>
        <begin position="94"/>
        <end position="112"/>
    </location>
</feature>
<name>A0A8D9EJP5_9HEMI</name>
<keyword evidence="1" id="KW-0812">Transmembrane</keyword>
<evidence type="ECO:0000256" key="1">
    <source>
        <dbReference type="SAM" id="Phobius"/>
    </source>
</evidence>